<sequence length="63" mass="6982">MTTLKSEPETPKRAAKPKAAPAATATPEKPAQTPVRHSIFDESYAPVGAELRKAWTRFHPKRK</sequence>
<dbReference type="Proteomes" id="UP000182284">
    <property type="component" value="Unassembled WGS sequence"/>
</dbReference>
<protein>
    <submittedName>
        <fullName evidence="2">Uncharacterized protein</fullName>
    </submittedName>
</protein>
<dbReference type="EMBL" id="FNBL01000001">
    <property type="protein sequence ID" value="SDE77596.1"/>
    <property type="molecule type" value="Genomic_DNA"/>
</dbReference>
<evidence type="ECO:0000313" key="2">
    <source>
        <dbReference type="EMBL" id="SDE77596.1"/>
    </source>
</evidence>
<accession>A0A1G7FP04</accession>
<organism evidence="2 3">
    <name type="scientific">Celeribacter baekdonensis</name>
    <dbReference type="NCBI Taxonomy" id="875171"/>
    <lineage>
        <taxon>Bacteria</taxon>
        <taxon>Pseudomonadati</taxon>
        <taxon>Pseudomonadota</taxon>
        <taxon>Alphaproteobacteria</taxon>
        <taxon>Rhodobacterales</taxon>
        <taxon>Roseobacteraceae</taxon>
        <taxon>Celeribacter</taxon>
    </lineage>
</organism>
<evidence type="ECO:0000313" key="3">
    <source>
        <dbReference type="Proteomes" id="UP000182284"/>
    </source>
</evidence>
<reference evidence="2 3" key="1">
    <citation type="submission" date="2016-10" db="EMBL/GenBank/DDBJ databases">
        <authorList>
            <person name="de Groot N.N."/>
        </authorList>
    </citation>
    <scope>NUCLEOTIDE SEQUENCE [LARGE SCALE GENOMIC DNA]</scope>
    <source>
        <strain evidence="2 3">DSM 27375</strain>
    </source>
</reference>
<evidence type="ECO:0000256" key="1">
    <source>
        <dbReference type="SAM" id="MobiDB-lite"/>
    </source>
</evidence>
<feature type="compositionally biased region" description="Low complexity" evidence="1">
    <location>
        <begin position="17"/>
        <end position="34"/>
    </location>
</feature>
<dbReference type="AlphaFoldDB" id="A0A1G7FP04"/>
<proteinExistence type="predicted"/>
<gene>
    <name evidence="2" type="ORF">SAMN04488117_101175</name>
</gene>
<feature type="compositionally biased region" description="Basic and acidic residues" evidence="1">
    <location>
        <begin position="1"/>
        <end position="12"/>
    </location>
</feature>
<dbReference type="RefSeq" id="WP_074640148.1">
    <property type="nucleotide sequence ID" value="NZ_FNBL01000001.1"/>
</dbReference>
<feature type="region of interest" description="Disordered" evidence="1">
    <location>
        <begin position="1"/>
        <end position="43"/>
    </location>
</feature>
<name>A0A1G7FP04_9RHOB</name>